<sequence length="36" mass="4082">MSKEGRQRRGAAAGEELRWEDCVGYGREGGRWGKNE</sequence>
<reference evidence="1" key="2">
    <citation type="journal article" date="2015" name="Data Brief">
        <title>Shoot transcriptome of the giant reed, Arundo donax.</title>
        <authorList>
            <person name="Barrero R.A."/>
            <person name="Guerrero F.D."/>
            <person name="Moolhuijzen P."/>
            <person name="Goolsby J.A."/>
            <person name="Tidwell J."/>
            <person name="Bellgard S.E."/>
            <person name="Bellgard M.I."/>
        </authorList>
    </citation>
    <scope>NUCLEOTIDE SEQUENCE</scope>
    <source>
        <tissue evidence="1">Shoot tissue taken approximately 20 cm above the soil surface</tissue>
    </source>
</reference>
<name>A0A0A9AXC0_ARUDO</name>
<dbReference type="AlphaFoldDB" id="A0A0A9AXC0"/>
<reference evidence="1" key="1">
    <citation type="submission" date="2014-09" db="EMBL/GenBank/DDBJ databases">
        <authorList>
            <person name="Magalhaes I.L.F."/>
            <person name="Oliveira U."/>
            <person name="Santos F.R."/>
            <person name="Vidigal T.H.D.A."/>
            <person name="Brescovit A.D."/>
            <person name="Santos A.J."/>
        </authorList>
    </citation>
    <scope>NUCLEOTIDE SEQUENCE</scope>
    <source>
        <tissue evidence="1">Shoot tissue taken approximately 20 cm above the soil surface</tissue>
    </source>
</reference>
<protein>
    <submittedName>
        <fullName evidence="1">Uncharacterized protein</fullName>
    </submittedName>
</protein>
<organism evidence="1">
    <name type="scientific">Arundo donax</name>
    <name type="common">Giant reed</name>
    <name type="synonym">Donax arundinaceus</name>
    <dbReference type="NCBI Taxonomy" id="35708"/>
    <lineage>
        <taxon>Eukaryota</taxon>
        <taxon>Viridiplantae</taxon>
        <taxon>Streptophyta</taxon>
        <taxon>Embryophyta</taxon>
        <taxon>Tracheophyta</taxon>
        <taxon>Spermatophyta</taxon>
        <taxon>Magnoliopsida</taxon>
        <taxon>Liliopsida</taxon>
        <taxon>Poales</taxon>
        <taxon>Poaceae</taxon>
        <taxon>PACMAD clade</taxon>
        <taxon>Arundinoideae</taxon>
        <taxon>Arundineae</taxon>
        <taxon>Arundo</taxon>
    </lineage>
</organism>
<dbReference type="EMBL" id="GBRH01246173">
    <property type="protein sequence ID" value="JAD51722.1"/>
    <property type="molecule type" value="Transcribed_RNA"/>
</dbReference>
<evidence type="ECO:0000313" key="1">
    <source>
        <dbReference type="EMBL" id="JAD51722.1"/>
    </source>
</evidence>
<proteinExistence type="predicted"/>
<accession>A0A0A9AXC0</accession>